<sequence length="130" mass="14821">MSSPGIALEPAVPILRIFSVEQAWEFYREFLGFTVDWEHRFAPDLPLYAQVSRAGATLHLSEHHGDANPGSAVFIWLTGLDDLHRELLDKQYPYARPGIEESPWQARTMSVIDPFGNTLRFSEPRTPRGR</sequence>
<evidence type="ECO:0000313" key="5">
    <source>
        <dbReference type="EMBL" id="QSB17080.1"/>
    </source>
</evidence>
<evidence type="ECO:0000256" key="3">
    <source>
        <dbReference type="ARBA" id="ARBA00023251"/>
    </source>
</evidence>
<dbReference type="InterPro" id="IPR000335">
    <property type="entry name" value="Bleomycin-R"/>
</dbReference>
<accession>A0A895YSJ3</accession>
<keyword evidence="6" id="KW-1185">Reference proteome</keyword>
<dbReference type="CDD" id="cd08349">
    <property type="entry name" value="BLMA_like"/>
    <property type="match status" value="1"/>
</dbReference>
<proteinExistence type="inferred from homology"/>
<dbReference type="Proteomes" id="UP000662857">
    <property type="component" value="Chromosome"/>
</dbReference>
<keyword evidence="3" id="KW-0046">Antibiotic resistance</keyword>
<name>A0A895YSJ3_9ACTN</name>
<reference evidence="5" key="1">
    <citation type="submission" date="2021-02" db="EMBL/GenBank/DDBJ databases">
        <title>Natrosporangium hydrolyticum gen. nov., sp. nov, a haloalkaliphilic actinobacterium from a soda solonchak soil.</title>
        <authorList>
            <person name="Sorokin D.Y."/>
            <person name="Khijniak T.V."/>
            <person name="Zakharycheva A.P."/>
            <person name="Boueva O.V."/>
            <person name="Ariskina E.V."/>
            <person name="Hahnke R.L."/>
            <person name="Bunk B."/>
            <person name="Sproer C."/>
            <person name="Schumann P."/>
            <person name="Evtushenko L.I."/>
            <person name="Kublanov I.V."/>
        </authorList>
    </citation>
    <scope>NUCLEOTIDE SEQUENCE</scope>
    <source>
        <strain evidence="5">DSM 106523</strain>
    </source>
</reference>
<dbReference type="Gene3D" id="3.10.180.10">
    <property type="entry name" value="2,3-Dihydroxybiphenyl 1,2-Dioxygenase, domain 1"/>
    <property type="match status" value="1"/>
</dbReference>
<feature type="domain" description="VOC" evidence="4">
    <location>
        <begin position="7"/>
        <end position="124"/>
    </location>
</feature>
<gene>
    <name evidence="5" type="ORF">JQS43_03030</name>
</gene>
<dbReference type="EMBL" id="CP070499">
    <property type="protein sequence ID" value="QSB17080.1"/>
    <property type="molecule type" value="Genomic_DNA"/>
</dbReference>
<dbReference type="KEGG" id="nhy:JQS43_03030"/>
<protein>
    <recommendedName>
        <fullName evidence="2">Bleomycin resistance protein</fullName>
    </recommendedName>
</protein>
<evidence type="ECO:0000313" key="6">
    <source>
        <dbReference type="Proteomes" id="UP000662857"/>
    </source>
</evidence>
<dbReference type="AlphaFoldDB" id="A0A895YSJ3"/>
<dbReference type="InterPro" id="IPR029068">
    <property type="entry name" value="Glyas_Bleomycin-R_OHBP_Dase"/>
</dbReference>
<dbReference type="GO" id="GO:0046677">
    <property type="term" value="P:response to antibiotic"/>
    <property type="evidence" value="ECO:0007669"/>
    <property type="project" value="UniProtKB-KW"/>
</dbReference>
<dbReference type="Pfam" id="PF19581">
    <property type="entry name" value="Glyoxalase_7"/>
    <property type="match status" value="1"/>
</dbReference>
<dbReference type="InterPro" id="IPR037523">
    <property type="entry name" value="VOC_core"/>
</dbReference>
<dbReference type="PROSITE" id="PS51819">
    <property type="entry name" value="VOC"/>
    <property type="match status" value="1"/>
</dbReference>
<evidence type="ECO:0000256" key="2">
    <source>
        <dbReference type="ARBA" id="ARBA00021572"/>
    </source>
</evidence>
<evidence type="ECO:0000256" key="1">
    <source>
        <dbReference type="ARBA" id="ARBA00011051"/>
    </source>
</evidence>
<dbReference type="SUPFAM" id="SSF54593">
    <property type="entry name" value="Glyoxalase/Bleomycin resistance protein/Dihydroxybiphenyl dioxygenase"/>
    <property type="match status" value="1"/>
</dbReference>
<comment type="similarity">
    <text evidence="1">Belongs to the bleomycin resistance protein family.</text>
</comment>
<organism evidence="5 6">
    <name type="scientific">Natronosporangium hydrolyticum</name>
    <dbReference type="NCBI Taxonomy" id="2811111"/>
    <lineage>
        <taxon>Bacteria</taxon>
        <taxon>Bacillati</taxon>
        <taxon>Actinomycetota</taxon>
        <taxon>Actinomycetes</taxon>
        <taxon>Micromonosporales</taxon>
        <taxon>Micromonosporaceae</taxon>
        <taxon>Natronosporangium</taxon>
    </lineage>
</organism>
<evidence type="ECO:0000259" key="4">
    <source>
        <dbReference type="PROSITE" id="PS51819"/>
    </source>
</evidence>